<name>A0A0A9AQL4_ARUDO</name>
<sequence length="40" mass="4583">MHQCHKNNNATRVYEIFTVYVVFLLASTTSIILRSVLVNS</sequence>
<protein>
    <submittedName>
        <fullName evidence="2">Uncharacterized protein</fullName>
    </submittedName>
</protein>
<reference evidence="2" key="2">
    <citation type="journal article" date="2015" name="Data Brief">
        <title>Shoot transcriptome of the giant reed, Arundo donax.</title>
        <authorList>
            <person name="Barrero R.A."/>
            <person name="Guerrero F.D."/>
            <person name="Moolhuijzen P."/>
            <person name="Goolsby J.A."/>
            <person name="Tidwell J."/>
            <person name="Bellgard S.E."/>
            <person name="Bellgard M.I."/>
        </authorList>
    </citation>
    <scope>NUCLEOTIDE SEQUENCE</scope>
    <source>
        <tissue evidence="2">Shoot tissue taken approximately 20 cm above the soil surface</tissue>
    </source>
</reference>
<keyword evidence="1" id="KW-1133">Transmembrane helix</keyword>
<feature type="transmembrane region" description="Helical" evidence="1">
    <location>
        <begin position="12"/>
        <end position="33"/>
    </location>
</feature>
<reference evidence="2" key="1">
    <citation type="submission" date="2014-09" db="EMBL/GenBank/DDBJ databases">
        <authorList>
            <person name="Magalhaes I.L.F."/>
            <person name="Oliveira U."/>
            <person name="Santos F.R."/>
            <person name="Vidigal T.H.D.A."/>
            <person name="Brescovit A.D."/>
            <person name="Santos A.J."/>
        </authorList>
    </citation>
    <scope>NUCLEOTIDE SEQUENCE</scope>
    <source>
        <tissue evidence="2">Shoot tissue taken approximately 20 cm above the soil surface</tissue>
    </source>
</reference>
<keyword evidence="1" id="KW-0812">Transmembrane</keyword>
<dbReference type="EMBL" id="GBRH01244464">
    <property type="protein sequence ID" value="JAD53431.1"/>
    <property type="molecule type" value="Transcribed_RNA"/>
</dbReference>
<proteinExistence type="predicted"/>
<accession>A0A0A9AQL4</accession>
<evidence type="ECO:0000256" key="1">
    <source>
        <dbReference type="SAM" id="Phobius"/>
    </source>
</evidence>
<dbReference type="AlphaFoldDB" id="A0A0A9AQL4"/>
<keyword evidence="1" id="KW-0472">Membrane</keyword>
<evidence type="ECO:0000313" key="2">
    <source>
        <dbReference type="EMBL" id="JAD53431.1"/>
    </source>
</evidence>
<organism evidence="2">
    <name type="scientific">Arundo donax</name>
    <name type="common">Giant reed</name>
    <name type="synonym">Donax arundinaceus</name>
    <dbReference type="NCBI Taxonomy" id="35708"/>
    <lineage>
        <taxon>Eukaryota</taxon>
        <taxon>Viridiplantae</taxon>
        <taxon>Streptophyta</taxon>
        <taxon>Embryophyta</taxon>
        <taxon>Tracheophyta</taxon>
        <taxon>Spermatophyta</taxon>
        <taxon>Magnoliopsida</taxon>
        <taxon>Liliopsida</taxon>
        <taxon>Poales</taxon>
        <taxon>Poaceae</taxon>
        <taxon>PACMAD clade</taxon>
        <taxon>Arundinoideae</taxon>
        <taxon>Arundineae</taxon>
        <taxon>Arundo</taxon>
    </lineage>
</organism>